<evidence type="ECO:0000313" key="2">
    <source>
        <dbReference type="Proteomes" id="UP001500729"/>
    </source>
</evidence>
<organism evidence="1 2">
    <name type="scientific">Saccharopolyspora erythraea</name>
    <name type="common">Streptomyces erythraeus</name>
    <dbReference type="NCBI Taxonomy" id="1836"/>
    <lineage>
        <taxon>Bacteria</taxon>
        <taxon>Bacillati</taxon>
        <taxon>Actinomycetota</taxon>
        <taxon>Actinomycetes</taxon>
        <taxon>Pseudonocardiales</taxon>
        <taxon>Pseudonocardiaceae</taxon>
        <taxon>Saccharopolyspora</taxon>
    </lineage>
</organism>
<reference evidence="2" key="1">
    <citation type="journal article" date="2019" name="Int. J. Syst. Evol. Microbiol.">
        <title>The Global Catalogue of Microorganisms (GCM) 10K type strain sequencing project: providing services to taxonomists for standard genome sequencing and annotation.</title>
        <authorList>
            <consortium name="The Broad Institute Genomics Platform"/>
            <consortium name="The Broad Institute Genome Sequencing Center for Infectious Disease"/>
            <person name="Wu L."/>
            <person name="Ma J."/>
        </authorList>
    </citation>
    <scope>NUCLEOTIDE SEQUENCE [LARGE SCALE GENOMIC DNA]</scope>
    <source>
        <strain evidence="2">JCM 10303</strain>
    </source>
</reference>
<accession>A0ABP3P024</accession>
<dbReference type="Proteomes" id="UP001500729">
    <property type="component" value="Unassembled WGS sequence"/>
</dbReference>
<evidence type="ECO:0000313" key="1">
    <source>
        <dbReference type="EMBL" id="GAA0555795.1"/>
    </source>
</evidence>
<name>A0ABP3P024_SACER</name>
<protein>
    <submittedName>
        <fullName evidence="1">Uncharacterized protein</fullName>
    </submittedName>
</protein>
<keyword evidence="2" id="KW-1185">Reference proteome</keyword>
<proteinExistence type="predicted"/>
<sequence length="657" mass="72788">MTTWIETATGPVTAGSGDQTNHINYYLDRESGRLTRQGRDLMLVAEDDLRRLAQRFVPPRDFGAATERLTRPGMVLLTGDPGTGRRAAAKMLLHDLGPDGGRFEELHDDPEISLSAQIAAGGRYLLDLAATDEARFRSVQPELGSVRAALEQHEARLVAVLPRHHEHLLRDEFGDLVVGIGRPNGSRVLKQHLRADGIDFREGDLGMPELADYLASAAMRELRELSRLTRLASEADRGGGFSSWLTQAINARKERGAEVAARVRDKRDAWSRALLLSTAMLTGCRSDAVFHAATLLLSVVGHTPDGTPALEQADLAERLTDIGVGVDRDQRVRFDTLAYDEAVLTHFWNNFPDLRLSYRTWIDKLVRLRLLGEADRGALVPRFAAHALRVGRPDDLVHLVERWAERTESGRPSPHLPLAAEALTLGLRHEEHGGHFRSQIYSWSRDQSLPQDLALVVVQVCADVLAPDHPDQALVRLHHLARRGRGVVRAAARDALLGLVERDRRQLRRLLDRLAGEQASPHWNGTDAGLFLELVASPPFTDRMRADRRLLGDTTVRAQLVKGWGSVLSGRGRDVWGDGARAWLDSSVSDARPLDILVEASRDDGDALGGLYVTARDWAHEDPARAATRDSLLRRIDRAQGFEADESTTEGSQEMQR</sequence>
<dbReference type="RefSeq" id="WP_011874015.1">
    <property type="nucleotide sequence ID" value="NZ_BAAAGS010000068.1"/>
</dbReference>
<comment type="caution">
    <text evidence="1">The sequence shown here is derived from an EMBL/GenBank/DDBJ whole genome shotgun (WGS) entry which is preliminary data.</text>
</comment>
<dbReference type="EMBL" id="BAAAGS010000068">
    <property type="protein sequence ID" value="GAA0555795.1"/>
    <property type="molecule type" value="Genomic_DNA"/>
</dbReference>
<gene>
    <name evidence="1" type="ORF">GCM10009533_62030</name>
</gene>